<evidence type="ECO:0000259" key="2">
    <source>
        <dbReference type="Pfam" id="PF01471"/>
    </source>
</evidence>
<feature type="region of interest" description="Disordered" evidence="1">
    <location>
        <begin position="601"/>
        <end position="652"/>
    </location>
</feature>
<dbReference type="Gene3D" id="1.10.101.10">
    <property type="entry name" value="PGBD-like superfamily/PGBD"/>
    <property type="match status" value="1"/>
</dbReference>
<dbReference type="PANTHER" id="PTHR43628:SF1">
    <property type="entry name" value="CHITIN SYNTHASE REGULATORY FACTOR 2-RELATED"/>
    <property type="match status" value="1"/>
</dbReference>
<feature type="region of interest" description="Disordered" evidence="1">
    <location>
        <begin position="436"/>
        <end position="564"/>
    </location>
</feature>
<dbReference type="PATRIC" id="fig|443610.3.peg.3764"/>
<dbReference type="InterPro" id="IPR036365">
    <property type="entry name" value="PGBD-like_sf"/>
</dbReference>
<keyword evidence="4" id="KW-1185">Reference proteome</keyword>
<feature type="region of interest" description="Disordered" evidence="1">
    <location>
        <begin position="1"/>
        <end position="20"/>
    </location>
</feature>
<dbReference type="SUPFAM" id="SSF81901">
    <property type="entry name" value="HCP-like"/>
    <property type="match status" value="1"/>
</dbReference>
<dbReference type="InterPro" id="IPR002477">
    <property type="entry name" value="Peptidoglycan-bd-like"/>
</dbReference>
<dbReference type="Pfam" id="PF08238">
    <property type="entry name" value="Sel1"/>
    <property type="match status" value="4"/>
</dbReference>
<feature type="domain" description="Peptidoglycan binding-like" evidence="2">
    <location>
        <begin position="1032"/>
        <end position="1087"/>
    </location>
</feature>
<dbReference type="Proteomes" id="UP000033632">
    <property type="component" value="Unassembled WGS sequence"/>
</dbReference>
<name>A0A0F5FWZ4_9HYPH</name>
<dbReference type="InterPro" id="IPR006597">
    <property type="entry name" value="Sel1-like"/>
</dbReference>
<feature type="region of interest" description="Disordered" evidence="1">
    <location>
        <begin position="572"/>
        <end position="591"/>
    </location>
</feature>
<evidence type="ECO:0000256" key="1">
    <source>
        <dbReference type="SAM" id="MobiDB-lite"/>
    </source>
</evidence>
<comment type="caution">
    <text evidence="3">The sequence shown here is derived from an EMBL/GenBank/DDBJ whole genome shotgun (WGS) entry which is preliminary data.</text>
</comment>
<dbReference type="AlphaFoldDB" id="A0A0F5FWZ4"/>
<dbReference type="SMART" id="SM00671">
    <property type="entry name" value="SEL1"/>
    <property type="match status" value="4"/>
</dbReference>
<dbReference type="RefSeq" id="WP_046107698.1">
    <property type="nucleotide sequence ID" value="NZ_JZEX01000060.1"/>
</dbReference>
<dbReference type="SUPFAM" id="SSF47090">
    <property type="entry name" value="PGBD-like"/>
    <property type="match status" value="1"/>
</dbReference>
<dbReference type="EMBL" id="JZEX01000060">
    <property type="protein sequence ID" value="KKB12692.1"/>
    <property type="molecule type" value="Genomic_DNA"/>
</dbReference>
<protein>
    <recommendedName>
        <fullName evidence="2">Peptidoglycan binding-like domain-containing protein</fullName>
    </recommendedName>
</protein>
<dbReference type="OrthoDB" id="5295703at2"/>
<dbReference type="InterPro" id="IPR011990">
    <property type="entry name" value="TPR-like_helical_dom_sf"/>
</dbReference>
<evidence type="ECO:0000313" key="4">
    <source>
        <dbReference type="Proteomes" id="UP000033632"/>
    </source>
</evidence>
<dbReference type="Pfam" id="PF01471">
    <property type="entry name" value="PG_binding_1"/>
    <property type="match status" value="1"/>
</dbReference>
<dbReference type="Gene3D" id="1.25.40.10">
    <property type="entry name" value="Tetratricopeptide repeat domain"/>
    <property type="match status" value="1"/>
</dbReference>
<evidence type="ECO:0000313" key="3">
    <source>
        <dbReference type="EMBL" id="KKB12692.1"/>
    </source>
</evidence>
<gene>
    <name evidence="3" type="ORF">VE25_06065</name>
</gene>
<accession>A0A0F5FWZ4</accession>
<feature type="region of interest" description="Disordered" evidence="1">
    <location>
        <begin position="783"/>
        <end position="806"/>
    </location>
</feature>
<organism evidence="3 4">
    <name type="scientific">Devosia geojensis</name>
    <dbReference type="NCBI Taxonomy" id="443610"/>
    <lineage>
        <taxon>Bacteria</taxon>
        <taxon>Pseudomonadati</taxon>
        <taxon>Pseudomonadota</taxon>
        <taxon>Alphaproteobacteria</taxon>
        <taxon>Hyphomicrobiales</taxon>
        <taxon>Devosiaceae</taxon>
        <taxon>Devosia</taxon>
    </lineage>
</organism>
<reference evidence="3 4" key="1">
    <citation type="submission" date="2015-03" db="EMBL/GenBank/DDBJ databases">
        <authorList>
            <person name="Hassan Y.I."/>
            <person name="Lepp D."/>
            <person name="Li X.-Z."/>
            <person name="Zhou T."/>
        </authorList>
    </citation>
    <scope>NUCLEOTIDE SEQUENCE [LARGE SCALE GENOMIC DNA]</scope>
    <source>
        <strain evidence="3 4">BD-c194</strain>
    </source>
</reference>
<proteinExistence type="predicted"/>
<dbReference type="PANTHER" id="PTHR43628">
    <property type="entry name" value="ACTIVATOR OF C KINASE PROTEIN 1-RELATED"/>
    <property type="match status" value="1"/>
</dbReference>
<dbReference type="STRING" id="443610.VE25_06065"/>
<dbReference type="InterPro" id="IPR052945">
    <property type="entry name" value="Mitotic_Regulator"/>
</dbReference>
<dbReference type="InterPro" id="IPR036366">
    <property type="entry name" value="PGBDSf"/>
</dbReference>
<sequence length="1092" mass="115786">MARAYSLSETPETDPDAQSGEWQALRGELVALLDQVEGRYATRQAPADSQVEGLSRRVRALRNQVIETPGLERRREALRSVKRAVDRFSERDDNGTTEPDELRAAIAEIRSRQTSAQVPIIGRRSPDNGQLTELTALVGGLSGRLERLETELHGLHQDAGGVREIAGQVEQLSQVVELLAGAVGETGQVKRLETQLAGLAKLVADTPRVDVDAINIRLDEVSATVGKLAELQVQQMEREIVRDEHPAAPDPALRAIEEGIRNVYDRIDAIEKNVGASPFDLDRMTEEMAAFTAAMQRQDAVPQSLIAKIDAMTAQIGGHEGQGSDVAELRRDIAALRDAVIGGLEPRFARIETQIEALSGATPMAPDGPSVGQIENQLRKLMERLDETGAKIDDLAGLPAGAAPASLDAFEKRMSALINTAGRDTAERLTRLEAALSRRGETPASAETAQPAKPQAKRDLMPANPADEAPLVDPGFAEGPVRAALETKNGPKLPAGKSAAGSATPAGKPASTAAQSDRPAFDPNSIERPPRPVSSLTEPAADPFGETPRKASIPEPAPAAAPLSAQSTFIAAARRAQRAKQETASQPAGANSLIGRAFSRVATPADDGRPAAEPVVEEPKREKRRWGLGSRKGAAASQAEPVPALDLPEEPVEEETKGGFWRRNRHALLLAVALVAVSALALNLAMQRLGAGRTAPAPQIEETAPAETGEATGLSTMLDAQPVESAATLTAPQVGDVIDTSATASINSAAAKFATPLETASMPPTLDVGETISYAAAEADAEAIAPEPEPESRILTGSIPATPDGPVTFAPPAEDVGPEAMREAAANGDARAQFEVAAILTEGRVVEQDYEEAAVWYERSAAQGFAPAQYRLGNLYESGNGVEKDLEVARLWYQRAAEAGNRMAMHNLAAIHAGGEMGDQDFETAAEWFEQAGERGMTDSQFNLGMLYARGLGVEQDFERSYKWFSLAAHSGDTDAAKARDDIARSLSAEAVARLNEEAAAWKSTPIDLAANFAPIGTWDEEFNPGEVISNREVVTKVQQALARLGYDVGTADGLAGPKTREAVQAFERGTGMSESGAINPRLLAVLGSQPV</sequence>